<gene>
    <name evidence="1" type="ORF">GDO78_001867</name>
</gene>
<comment type="caution">
    <text evidence="1">The sequence shown here is derived from an EMBL/GenBank/DDBJ whole genome shotgun (WGS) entry which is preliminary data.</text>
</comment>
<organism evidence="1 2">
    <name type="scientific">Eleutherodactylus coqui</name>
    <name type="common">Puerto Rican coqui</name>
    <dbReference type="NCBI Taxonomy" id="57060"/>
    <lineage>
        <taxon>Eukaryota</taxon>
        <taxon>Metazoa</taxon>
        <taxon>Chordata</taxon>
        <taxon>Craniata</taxon>
        <taxon>Vertebrata</taxon>
        <taxon>Euteleostomi</taxon>
        <taxon>Amphibia</taxon>
        <taxon>Batrachia</taxon>
        <taxon>Anura</taxon>
        <taxon>Neobatrachia</taxon>
        <taxon>Hyloidea</taxon>
        <taxon>Eleutherodactylidae</taxon>
        <taxon>Eleutherodactylinae</taxon>
        <taxon>Eleutherodactylus</taxon>
        <taxon>Eleutherodactylus</taxon>
    </lineage>
</organism>
<sequence length="74" mass="8147">MGNIVVRTSPNSSALPTPTVRLSTRSMEGNMACVITAPRNHWKAHLCDLFPNTQIYGNYKLRHGKVGHINGNMA</sequence>
<keyword evidence="2" id="KW-1185">Reference proteome</keyword>
<evidence type="ECO:0000313" key="2">
    <source>
        <dbReference type="Proteomes" id="UP000770717"/>
    </source>
</evidence>
<name>A0A8J6FX18_ELECQ</name>
<dbReference type="EMBL" id="WNTK01000001">
    <property type="protein sequence ID" value="KAG9494235.1"/>
    <property type="molecule type" value="Genomic_DNA"/>
</dbReference>
<reference evidence="1" key="1">
    <citation type="thesis" date="2020" institute="ProQuest LLC" country="789 East Eisenhower Parkway, Ann Arbor, MI, USA">
        <title>Comparative Genomics and Chromosome Evolution.</title>
        <authorList>
            <person name="Mudd A.B."/>
        </authorList>
    </citation>
    <scope>NUCLEOTIDE SEQUENCE</scope>
    <source>
        <strain evidence="1">HN-11 Male</strain>
        <tissue evidence="1">Kidney and liver</tissue>
    </source>
</reference>
<protein>
    <submittedName>
        <fullName evidence="1">Uncharacterized protein</fullName>
    </submittedName>
</protein>
<dbReference type="Proteomes" id="UP000770717">
    <property type="component" value="Unassembled WGS sequence"/>
</dbReference>
<dbReference type="AlphaFoldDB" id="A0A8J6FX18"/>
<accession>A0A8J6FX18</accession>
<evidence type="ECO:0000313" key="1">
    <source>
        <dbReference type="EMBL" id="KAG9494235.1"/>
    </source>
</evidence>
<proteinExistence type="predicted"/>